<dbReference type="Gene3D" id="3.30.2280.10">
    <property type="entry name" value="Hypothetical protein (hspc210)"/>
    <property type="match status" value="1"/>
</dbReference>
<dbReference type="SUPFAM" id="SSF103107">
    <property type="entry name" value="Hypothetical protein c14orf129, hspc210"/>
    <property type="match status" value="1"/>
</dbReference>
<dbReference type="EMBL" id="MU150232">
    <property type="protein sequence ID" value="KAF9468522.1"/>
    <property type="molecule type" value="Genomic_DNA"/>
</dbReference>
<name>A0A9P5YGH9_9AGAR</name>
<accession>A0A9P5YGH9</accession>
<feature type="domain" description="GSKIP" evidence="1">
    <location>
        <begin position="11"/>
        <end position="104"/>
    </location>
</feature>
<reference evidence="2" key="1">
    <citation type="submission" date="2020-11" db="EMBL/GenBank/DDBJ databases">
        <authorList>
            <consortium name="DOE Joint Genome Institute"/>
            <person name="Ahrendt S."/>
            <person name="Riley R."/>
            <person name="Andreopoulos W."/>
            <person name="Labutti K."/>
            <person name="Pangilinan J."/>
            <person name="Ruiz-Duenas F.J."/>
            <person name="Barrasa J.M."/>
            <person name="Sanchez-Garcia M."/>
            <person name="Camarero S."/>
            <person name="Miyauchi S."/>
            <person name="Serrano A."/>
            <person name="Linde D."/>
            <person name="Babiker R."/>
            <person name="Drula E."/>
            <person name="Ayuso-Fernandez I."/>
            <person name="Pacheco R."/>
            <person name="Padilla G."/>
            <person name="Ferreira P."/>
            <person name="Barriuso J."/>
            <person name="Kellner H."/>
            <person name="Castanera R."/>
            <person name="Alfaro M."/>
            <person name="Ramirez L."/>
            <person name="Pisabarro A.G."/>
            <person name="Kuo A."/>
            <person name="Tritt A."/>
            <person name="Lipzen A."/>
            <person name="He G."/>
            <person name="Yan M."/>
            <person name="Ng V."/>
            <person name="Cullen D."/>
            <person name="Martin F."/>
            <person name="Rosso M.-N."/>
            <person name="Henrissat B."/>
            <person name="Hibbett D."/>
            <person name="Martinez A.T."/>
            <person name="Grigoriev I.V."/>
        </authorList>
    </citation>
    <scope>NUCLEOTIDE SEQUENCE</scope>
    <source>
        <strain evidence="2">CBS 247.69</strain>
    </source>
</reference>
<sequence>MHPSPRSFFVDELRRALNEQSYGIEAFSITASSSLQATASVTILEGLKFNIKLNLGGFSVDLNKHPPITIKEETTFESIEDLLRSTSPLYEKKRQEVLVRKLEMLM</sequence>
<dbReference type="Pfam" id="PF05303">
    <property type="entry name" value="GSKIP_dom"/>
    <property type="match status" value="1"/>
</dbReference>
<evidence type="ECO:0000313" key="2">
    <source>
        <dbReference type="EMBL" id="KAF9468522.1"/>
    </source>
</evidence>
<evidence type="ECO:0000313" key="3">
    <source>
        <dbReference type="Proteomes" id="UP000807353"/>
    </source>
</evidence>
<gene>
    <name evidence="2" type="ORF">BDZ94DRAFT_1245562</name>
</gene>
<dbReference type="Proteomes" id="UP000807353">
    <property type="component" value="Unassembled WGS sequence"/>
</dbReference>
<comment type="caution">
    <text evidence="2">The sequence shown here is derived from an EMBL/GenBank/DDBJ whole genome shotgun (WGS) entry which is preliminary data.</text>
</comment>
<dbReference type="AlphaFoldDB" id="A0A9P5YGH9"/>
<dbReference type="OrthoDB" id="5804279at2759"/>
<keyword evidence="3" id="KW-1185">Reference proteome</keyword>
<evidence type="ECO:0000259" key="1">
    <source>
        <dbReference type="Pfam" id="PF05303"/>
    </source>
</evidence>
<proteinExistence type="predicted"/>
<dbReference type="InterPro" id="IPR007967">
    <property type="entry name" value="GSKIP_dom"/>
</dbReference>
<dbReference type="InterPro" id="IPR023231">
    <property type="entry name" value="GSKIP_dom_sf"/>
</dbReference>
<organism evidence="2 3">
    <name type="scientific">Collybia nuda</name>
    <dbReference type="NCBI Taxonomy" id="64659"/>
    <lineage>
        <taxon>Eukaryota</taxon>
        <taxon>Fungi</taxon>
        <taxon>Dikarya</taxon>
        <taxon>Basidiomycota</taxon>
        <taxon>Agaricomycotina</taxon>
        <taxon>Agaricomycetes</taxon>
        <taxon>Agaricomycetidae</taxon>
        <taxon>Agaricales</taxon>
        <taxon>Tricholomatineae</taxon>
        <taxon>Clitocybaceae</taxon>
        <taxon>Collybia</taxon>
    </lineage>
</organism>
<protein>
    <recommendedName>
        <fullName evidence="1">GSKIP domain-containing protein</fullName>
    </recommendedName>
</protein>